<dbReference type="InterPro" id="IPR001646">
    <property type="entry name" value="5peptide_repeat"/>
</dbReference>
<accession>A0ABU0LXU3</accession>
<dbReference type="Proteomes" id="UP001235094">
    <property type="component" value="Unassembled WGS sequence"/>
</dbReference>
<proteinExistence type="predicted"/>
<evidence type="ECO:0008006" key="3">
    <source>
        <dbReference type="Google" id="ProtNLM"/>
    </source>
</evidence>
<evidence type="ECO:0000313" key="2">
    <source>
        <dbReference type="Proteomes" id="UP001235094"/>
    </source>
</evidence>
<comment type="caution">
    <text evidence="1">The sequence shown here is derived from an EMBL/GenBank/DDBJ whole genome shotgun (WGS) entry which is preliminary data.</text>
</comment>
<dbReference type="SUPFAM" id="SSF141571">
    <property type="entry name" value="Pentapeptide repeat-like"/>
    <property type="match status" value="1"/>
</dbReference>
<dbReference type="Gene3D" id="2.160.20.80">
    <property type="entry name" value="E3 ubiquitin-protein ligase SopA"/>
    <property type="match status" value="1"/>
</dbReference>
<name>A0ABU0LXU3_9HYPH</name>
<sequence>MGRELATPVRAVLGSETQNFGELIRLAGLDPGRHLRHADLRDVDLSDTNLAGFDFTGADLRGAHGIRVKWAPESTVLIQARLEGSLFAHRMRVHAASDIPDDKRHRQILRGDWIEQLTWIYDALKPQNAELAHNRLVATRIFDLAKSSFLKGQILAHLVRTANDKDMWLYEMMFDIINDHSSDLHLIGKTLRILIHAGWGKDERLRRAIESLLTSTDNRVVAKALEALLYVDLHPPEIRRIAARIFVDGNVYLHSTLIAAVAKRLGPGYEMIVRDPENLDVLPLDRPIPPLMLGLIVRRVRRTYRQYADDTTSSGGERDSFMTCFGEAIKTHELPAKVYRMYAELAQLGITYDFSQLTAAELEEVLANARTPRRNILSLAPLSLSLAAESVAKIEG</sequence>
<gene>
    <name evidence="1" type="ORF">QOZ99_004449</name>
</gene>
<protein>
    <recommendedName>
        <fullName evidence="3">Pentapeptide repeat-containing protein</fullName>
    </recommendedName>
</protein>
<dbReference type="Pfam" id="PF00805">
    <property type="entry name" value="Pentapeptide"/>
    <property type="match status" value="1"/>
</dbReference>
<keyword evidence="2" id="KW-1185">Reference proteome</keyword>
<organism evidence="1 2">
    <name type="scientific">Ancylobacter amanitiformis</name>
    <dbReference type="NCBI Taxonomy" id="217069"/>
    <lineage>
        <taxon>Bacteria</taxon>
        <taxon>Pseudomonadati</taxon>
        <taxon>Pseudomonadota</taxon>
        <taxon>Alphaproteobacteria</taxon>
        <taxon>Hyphomicrobiales</taxon>
        <taxon>Xanthobacteraceae</taxon>
        <taxon>Ancylobacter</taxon>
    </lineage>
</organism>
<dbReference type="RefSeq" id="WP_306892143.1">
    <property type="nucleotide sequence ID" value="NZ_JAUSVR010000035.1"/>
</dbReference>
<reference evidence="1 2" key="1">
    <citation type="submission" date="2023-07" db="EMBL/GenBank/DDBJ databases">
        <title>Genomic Encyclopedia of Type Strains, Phase IV (KMG-IV): sequencing the most valuable type-strain genomes for metagenomic binning, comparative biology and taxonomic classification.</title>
        <authorList>
            <person name="Goeker M."/>
        </authorList>
    </citation>
    <scope>NUCLEOTIDE SEQUENCE [LARGE SCALE GENOMIC DNA]</scope>
    <source>
        <strain evidence="1 2">DSM 15561</strain>
    </source>
</reference>
<dbReference type="EMBL" id="JAUSVR010000035">
    <property type="protein sequence ID" value="MDQ0513526.1"/>
    <property type="molecule type" value="Genomic_DNA"/>
</dbReference>
<evidence type="ECO:0000313" key="1">
    <source>
        <dbReference type="EMBL" id="MDQ0513526.1"/>
    </source>
</evidence>